<sequence>MLKDSVQLHDQFILECQMKLKKLKAALDMCSPSIQPEIPNNLTKAINALNNTITELNRGTKTMDSLRRFKIQATIPPSSDNQPVHMHVRIDQSYSSKALEPNCYIVITPPAGEIFKTPLTHSKNSIYNYSYDCNLGNKTAQNISFLKASELKFKIFRVPPKVYGAEDILLGEANVGLGLLQYSTTITQKLEFTLNGQHSDYIFECKITLDSPLVQDSGITVDEIISVFEI</sequence>
<protein>
    <submittedName>
        <fullName evidence="1">Uncharacterized protein</fullName>
    </submittedName>
</protein>
<gene>
    <name evidence="1" type="ORF">TVAG_249900</name>
</gene>
<reference evidence="1" key="1">
    <citation type="submission" date="2006-10" db="EMBL/GenBank/DDBJ databases">
        <authorList>
            <person name="Amadeo P."/>
            <person name="Zhao Q."/>
            <person name="Wortman J."/>
            <person name="Fraser-Liggett C."/>
            <person name="Carlton J."/>
        </authorList>
    </citation>
    <scope>NUCLEOTIDE SEQUENCE</scope>
    <source>
        <strain evidence="1">G3</strain>
    </source>
</reference>
<evidence type="ECO:0000313" key="2">
    <source>
        <dbReference type="Proteomes" id="UP000001542"/>
    </source>
</evidence>
<evidence type="ECO:0000313" key="1">
    <source>
        <dbReference type="EMBL" id="EAY21930.1"/>
    </source>
</evidence>
<dbReference type="Proteomes" id="UP000001542">
    <property type="component" value="Unassembled WGS sequence"/>
</dbReference>
<name>A2DCJ3_TRIV3</name>
<reference evidence="1" key="2">
    <citation type="journal article" date="2007" name="Science">
        <title>Draft genome sequence of the sexually transmitted pathogen Trichomonas vaginalis.</title>
        <authorList>
            <person name="Carlton J.M."/>
            <person name="Hirt R.P."/>
            <person name="Silva J.C."/>
            <person name="Delcher A.L."/>
            <person name="Schatz M."/>
            <person name="Zhao Q."/>
            <person name="Wortman J.R."/>
            <person name="Bidwell S.L."/>
            <person name="Alsmark U.C.M."/>
            <person name="Besteiro S."/>
            <person name="Sicheritz-Ponten T."/>
            <person name="Noel C.J."/>
            <person name="Dacks J.B."/>
            <person name="Foster P.G."/>
            <person name="Simillion C."/>
            <person name="Van de Peer Y."/>
            <person name="Miranda-Saavedra D."/>
            <person name="Barton G.J."/>
            <person name="Westrop G.D."/>
            <person name="Mueller S."/>
            <person name="Dessi D."/>
            <person name="Fiori P.L."/>
            <person name="Ren Q."/>
            <person name="Paulsen I."/>
            <person name="Zhang H."/>
            <person name="Bastida-Corcuera F.D."/>
            <person name="Simoes-Barbosa A."/>
            <person name="Brown M.T."/>
            <person name="Hayes R.D."/>
            <person name="Mukherjee M."/>
            <person name="Okumura C.Y."/>
            <person name="Schneider R."/>
            <person name="Smith A.J."/>
            <person name="Vanacova S."/>
            <person name="Villalvazo M."/>
            <person name="Haas B.J."/>
            <person name="Pertea M."/>
            <person name="Feldblyum T.V."/>
            <person name="Utterback T.R."/>
            <person name="Shu C.L."/>
            <person name="Osoegawa K."/>
            <person name="de Jong P.J."/>
            <person name="Hrdy I."/>
            <person name="Horvathova L."/>
            <person name="Zubacova Z."/>
            <person name="Dolezal P."/>
            <person name="Malik S.B."/>
            <person name="Logsdon J.M. Jr."/>
            <person name="Henze K."/>
            <person name="Gupta A."/>
            <person name="Wang C.C."/>
            <person name="Dunne R.L."/>
            <person name="Upcroft J.A."/>
            <person name="Upcroft P."/>
            <person name="White O."/>
            <person name="Salzberg S.L."/>
            <person name="Tang P."/>
            <person name="Chiu C.-H."/>
            <person name="Lee Y.-S."/>
            <person name="Embley T.M."/>
            <person name="Coombs G.H."/>
            <person name="Mottram J.C."/>
            <person name="Tachezy J."/>
            <person name="Fraser-Liggett C.M."/>
            <person name="Johnson P.J."/>
        </authorList>
    </citation>
    <scope>NUCLEOTIDE SEQUENCE [LARGE SCALE GENOMIC DNA]</scope>
    <source>
        <strain evidence="1">G3</strain>
    </source>
</reference>
<dbReference type="AlphaFoldDB" id="A2DCJ3"/>
<accession>A2DCJ3</accession>
<dbReference type="InParanoid" id="A2DCJ3"/>
<dbReference type="VEuPathDB" id="TrichDB:TVAG_249900"/>
<keyword evidence="2" id="KW-1185">Reference proteome</keyword>
<dbReference type="KEGG" id="tva:5467482"/>
<dbReference type="EMBL" id="DS113187">
    <property type="protein sequence ID" value="EAY21930.1"/>
    <property type="molecule type" value="Genomic_DNA"/>
</dbReference>
<organism evidence="1 2">
    <name type="scientific">Trichomonas vaginalis (strain ATCC PRA-98 / G3)</name>
    <dbReference type="NCBI Taxonomy" id="412133"/>
    <lineage>
        <taxon>Eukaryota</taxon>
        <taxon>Metamonada</taxon>
        <taxon>Parabasalia</taxon>
        <taxon>Trichomonadida</taxon>
        <taxon>Trichomonadidae</taxon>
        <taxon>Trichomonas</taxon>
    </lineage>
</organism>
<dbReference type="VEuPathDB" id="TrichDB:TVAGG3_0956490"/>
<proteinExistence type="predicted"/>